<dbReference type="Proteomes" id="UP001642409">
    <property type="component" value="Unassembled WGS sequence"/>
</dbReference>
<sequence>MEVVYQLMMIKLCKFLSATIFVSILQTSHNHSLSLFMIFIRTIIYKNRDVYYVTYAISYFNKFKQKCLDHFTNPKTRNMQQNDVRQSLTSRLGTESHEQYQRK</sequence>
<gene>
    <name evidence="2" type="ORF">HINF_LOCUS11034</name>
    <name evidence="3" type="ORF">HINF_LOCUS6301</name>
</gene>
<comment type="caution">
    <text evidence="2">The sequence shown here is derived from an EMBL/GenBank/DDBJ whole genome shotgun (WGS) entry which is preliminary data.</text>
</comment>
<evidence type="ECO:0000256" key="1">
    <source>
        <dbReference type="SAM" id="MobiDB-lite"/>
    </source>
</evidence>
<protein>
    <submittedName>
        <fullName evidence="3">Hypothetical_protein</fullName>
    </submittedName>
</protein>
<organism evidence="2">
    <name type="scientific">Hexamita inflata</name>
    <dbReference type="NCBI Taxonomy" id="28002"/>
    <lineage>
        <taxon>Eukaryota</taxon>
        <taxon>Metamonada</taxon>
        <taxon>Diplomonadida</taxon>
        <taxon>Hexamitidae</taxon>
        <taxon>Hexamitinae</taxon>
        <taxon>Hexamita</taxon>
    </lineage>
</organism>
<evidence type="ECO:0000313" key="3">
    <source>
        <dbReference type="EMBL" id="CAL5980695.1"/>
    </source>
</evidence>
<evidence type="ECO:0000313" key="2">
    <source>
        <dbReference type="EMBL" id="CAI9923389.1"/>
    </source>
</evidence>
<feature type="compositionally biased region" description="Basic and acidic residues" evidence="1">
    <location>
        <begin position="94"/>
        <end position="103"/>
    </location>
</feature>
<feature type="region of interest" description="Disordered" evidence="1">
    <location>
        <begin position="74"/>
        <end position="103"/>
    </location>
</feature>
<accession>A0AA86NPU1</accession>
<proteinExistence type="predicted"/>
<feature type="compositionally biased region" description="Polar residues" evidence="1">
    <location>
        <begin position="74"/>
        <end position="93"/>
    </location>
</feature>
<dbReference type="AlphaFoldDB" id="A0AA86NPU1"/>
<name>A0AA86NPU1_9EUKA</name>
<dbReference type="EMBL" id="CAXDID020000012">
    <property type="protein sequence ID" value="CAL5980695.1"/>
    <property type="molecule type" value="Genomic_DNA"/>
</dbReference>
<dbReference type="EMBL" id="CATOUU010000279">
    <property type="protein sequence ID" value="CAI9923389.1"/>
    <property type="molecule type" value="Genomic_DNA"/>
</dbReference>
<evidence type="ECO:0000313" key="4">
    <source>
        <dbReference type="Proteomes" id="UP001642409"/>
    </source>
</evidence>
<reference evidence="3 4" key="2">
    <citation type="submission" date="2024-07" db="EMBL/GenBank/DDBJ databases">
        <authorList>
            <person name="Akdeniz Z."/>
        </authorList>
    </citation>
    <scope>NUCLEOTIDE SEQUENCE [LARGE SCALE GENOMIC DNA]</scope>
</reference>
<keyword evidence="4" id="KW-1185">Reference proteome</keyword>
<reference evidence="2" key="1">
    <citation type="submission" date="2023-06" db="EMBL/GenBank/DDBJ databases">
        <authorList>
            <person name="Kurt Z."/>
        </authorList>
    </citation>
    <scope>NUCLEOTIDE SEQUENCE</scope>
</reference>